<evidence type="ECO:0000256" key="1">
    <source>
        <dbReference type="ARBA" id="ARBA00023002"/>
    </source>
</evidence>
<dbReference type="Pfam" id="PF13738">
    <property type="entry name" value="Pyr_redox_3"/>
    <property type="match status" value="1"/>
</dbReference>
<name>A0A4S4C689_9BACL</name>
<accession>A0A4S4C689</accession>
<dbReference type="PANTHER" id="PTHR43539:SF78">
    <property type="entry name" value="FLAVIN-CONTAINING MONOOXYGENASE"/>
    <property type="match status" value="1"/>
</dbReference>
<keyword evidence="1" id="KW-0560">Oxidoreductase</keyword>
<dbReference type="PRINTS" id="PR00368">
    <property type="entry name" value="FADPNR"/>
</dbReference>
<comment type="caution">
    <text evidence="2">The sequence shown here is derived from an EMBL/GenBank/DDBJ whole genome shotgun (WGS) entry which is preliminary data.</text>
</comment>
<dbReference type="GO" id="GO:0050660">
    <property type="term" value="F:flavin adenine dinucleotide binding"/>
    <property type="evidence" value="ECO:0007669"/>
    <property type="project" value="TreeGrafter"/>
</dbReference>
<evidence type="ECO:0000313" key="3">
    <source>
        <dbReference type="Proteomes" id="UP000310636"/>
    </source>
</evidence>
<dbReference type="AlphaFoldDB" id="A0A4S4C689"/>
<proteinExistence type="predicted"/>
<protein>
    <recommendedName>
        <fullName evidence="4">NAD(P)/FAD-dependent oxidoreductase</fullName>
    </recommendedName>
</protein>
<evidence type="ECO:0000313" key="2">
    <source>
        <dbReference type="EMBL" id="THF83305.1"/>
    </source>
</evidence>
<dbReference type="Proteomes" id="UP000310636">
    <property type="component" value="Unassembled WGS sequence"/>
</dbReference>
<dbReference type="InterPro" id="IPR050982">
    <property type="entry name" value="Auxin_biosynth/cation_transpt"/>
</dbReference>
<evidence type="ECO:0008006" key="4">
    <source>
        <dbReference type="Google" id="ProtNLM"/>
    </source>
</evidence>
<dbReference type="OrthoDB" id="9778740at2"/>
<organism evidence="2 3">
    <name type="scientific">Cohnella fermenti</name>
    <dbReference type="NCBI Taxonomy" id="2565925"/>
    <lineage>
        <taxon>Bacteria</taxon>
        <taxon>Bacillati</taxon>
        <taxon>Bacillota</taxon>
        <taxon>Bacilli</taxon>
        <taxon>Bacillales</taxon>
        <taxon>Paenibacillaceae</taxon>
        <taxon>Cohnella</taxon>
    </lineage>
</organism>
<dbReference type="PRINTS" id="PR00469">
    <property type="entry name" value="PNDRDTASEII"/>
</dbReference>
<dbReference type="Gene3D" id="3.50.50.60">
    <property type="entry name" value="FAD/NAD(P)-binding domain"/>
    <property type="match status" value="1"/>
</dbReference>
<keyword evidence="3" id="KW-1185">Reference proteome</keyword>
<dbReference type="InterPro" id="IPR036188">
    <property type="entry name" value="FAD/NAD-bd_sf"/>
</dbReference>
<reference evidence="2 3" key="1">
    <citation type="submission" date="2019-04" db="EMBL/GenBank/DDBJ databases">
        <title>Cohnella sp. nov. isolated from preserved vegetables.</title>
        <authorList>
            <person name="Lin S.-Y."/>
            <person name="Hung M.-H."/>
            <person name="Young C.-C."/>
        </authorList>
    </citation>
    <scope>NUCLEOTIDE SEQUENCE [LARGE SCALE GENOMIC DNA]</scope>
    <source>
        <strain evidence="2 3">CC-MHH1044</strain>
    </source>
</reference>
<dbReference type="GO" id="GO:0004497">
    <property type="term" value="F:monooxygenase activity"/>
    <property type="evidence" value="ECO:0007669"/>
    <property type="project" value="TreeGrafter"/>
</dbReference>
<sequence>MTDLIIIGAGPYGISLAAHAQAAGLTYVLLGKPMSFWQDQMPQTMFIRTNPRYISLSDSEDRWTITRYCEATNTPLESPFPRPAFVDYGFWFARQAGIAFTGQFAARVERSSEGYTVRTESGGRHSAPAVVVATGLQHFSYVPDELRALPPDLLTHTFGQTDFSRYRGKSVAVIGSGQSAWEAAALLHLAGSDAEILFRREEVHYAGDDNVASGLRLIETAEQFYRWPLERKLERWNTPRRGSVALFLKPYVEGKVRTIGGVEIVGSGAPGDGKAYLALSNGSTRAYDHVVSATGYRVNLERLPFLPRDLLDLIVREPAPFHGFPLLSEQFESSLPGLYFAGPSASRTHGPAFGFVAGLRQACRSIIPRIVELHGSRSAINRQSQP</sequence>
<dbReference type="PANTHER" id="PTHR43539">
    <property type="entry name" value="FLAVIN-BINDING MONOOXYGENASE-LIKE PROTEIN (AFU_ORTHOLOGUE AFUA_4G09220)"/>
    <property type="match status" value="1"/>
</dbReference>
<dbReference type="SUPFAM" id="SSF51905">
    <property type="entry name" value="FAD/NAD(P)-binding domain"/>
    <property type="match status" value="1"/>
</dbReference>
<dbReference type="RefSeq" id="WP_136368785.1">
    <property type="nucleotide sequence ID" value="NZ_SSOB01000005.1"/>
</dbReference>
<gene>
    <name evidence="2" type="ORF">E6C55_05490</name>
</gene>
<dbReference type="EMBL" id="SSOB01000005">
    <property type="protein sequence ID" value="THF83305.1"/>
    <property type="molecule type" value="Genomic_DNA"/>
</dbReference>